<protein>
    <recommendedName>
        <fullName evidence="14">SH3 domain-containing protein</fullName>
    </recommendedName>
</protein>
<evidence type="ECO:0000256" key="7">
    <source>
        <dbReference type="PROSITE-ProRule" id="PRU01077"/>
    </source>
</evidence>
<dbReference type="CDD" id="cd07651">
    <property type="entry name" value="F-BAR_PombeCdc15_like"/>
    <property type="match status" value="1"/>
</dbReference>
<reference evidence="12 13" key="1">
    <citation type="journal article" date="2018" name="Evol. Lett.">
        <title>Horizontal gene cluster transfer increased hallucinogenic mushroom diversity.</title>
        <authorList>
            <person name="Reynolds H.T."/>
            <person name="Vijayakumar V."/>
            <person name="Gluck-Thaler E."/>
            <person name="Korotkin H.B."/>
            <person name="Matheny P.B."/>
            <person name="Slot J.C."/>
        </authorList>
    </citation>
    <scope>NUCLEOTIDE SEQUENCE [LARGE SCALE GENOMIC DNA]</scope>
    <source>
        <strain evidence="12 13">SRW20</strain>
    </source>
</reference>
<keyword evidence="3" id="KW-0963">Cytoplasm</keyword>
<comment type="subcellular location">
    <subcellularLocation>
        <location evidence="1">Cytoplasm</location>
        <location evidence="1">Cytoskeleton</location>
    </subcellularLocation>
</comment>
<feature type="compositionally biased region" description="Low complexity" evidence="9">
    <location>
        <begin position="955"/>
        <end position="967"/>
    </location>
</feature>
<dbReference type="InterPro" id="IPR027267">
    <property type="entry name" value="AH/BAR_dom_sf"/>
</dbReference>
<keyword evidence="4" id="KW-0597">Phosphoprotein</keyword>
<dbReference type="AlphaFoldDB" id="A0A409Y5Q1"/>
<dbReference type="Gene3D" id="1.20.1270.60">
    <property type="entry name" value="Arfaptin homology (AH) domain/BAR domain"/>
    <property type="match status" value="2"/>
</dbReference>
<name>A0A409Y5Q1_9AGAR</name>
<dbReference type="InterPro" id="IPR031160">
    <property type="entry name" value="F_BAR_dom"/>
</dbReference>
<dbReference type="EMBL" id="NHYE01001111">
    <property type="protein sequence ID" value="PPQ98352.1"/>
    <property type="molecule type" value="Genomic_DNA"/>
</dbReference>
<dbReference type="InterPro" id="IPR036028">
    <property type="entry name" value="SH3-like_dom_sf"/>
</dbReference>
<evidence type="ECO:0000313" key="12">
    <source>
        <dbReference type="EMBL" id="PPQ98352.1"/>
    </source>
</evidence>
<feature type="coiled-coil region" evidence="8">
    <location>
        <begin position="192"/>
        <end position="244"/>
    </location>
</feature>
<evidence type="ECO:0008006" key="14">
    <source>
        <dbReference type="Google" id="ProtNLM"/>
    </source>
</evidence>
<dbReference type="GO" id="GO:0005543">
    <property type="term" value="F:phospholipid binding"/>
    <property type="evidence" value="ECO:0007669"/>
    <property type="project" value="TreeGrafter"/>
</dbReference>
<feature type="compositionally biased region" description="Pro residues" evidence="9">
    <location>
        <begin position="383"/>
        <end position="399"/>
    </location>
</feature>
<evidence type="ECO:0000256" key="5">
    <source>
        <dbReference type="ARBA" id="ARBA00023212"/>
    </source>
</evidence>
<proteinExistence type="predicted"/>
<feature type="compositionally biased region" description="Polar residues" evidence="9">
    <location>
        <begin position="1051"/>
        <end position="1062"/>
    </location>
</feature>
<dbReference type="OrthoDB" id="19092at2759"/>
<dbReference type="CDD" id="cd00174">
    <property type="entry name" value="SH3"/>
    <property type="match status" value="1"/>
</dbReference>
<dbReference type="GO" id="GO:0009898">
    <property type="term" value="C:cytoplasmic side of plasma membrane"/>
    <property type="evidence" value="ECO:0007669"/>
    <property type="project" value="TreeGrafter"/>
</dbReference>
<accession>A0A409Y5Q1</accession>
<dbReference type="GO" id="GO:0030036">
    <property type="term" value="P:actin cytoskeleton organization"/>
    <property type="evidence" value="ECO:0007669"/>
    <property type="project" value="UniProtKB-ARBA"/>
</dbReference>
<gene>
    <name evidence="12" type="ORF">CVT26_013608</name>
</gene>
<evidence type="ECO:0000313" key="13">
    <source>
        <dbReference type="Proteomes" id="UP000284706"/>
    </source>
</evidence>
<feature type="compositionally biased region" description="Low complexity" evidence="9">
    <location>
        <begin position="400"/>
        <end position="419"/>
    </location>
</feature>
<keyword evidence="2 6" id="KW-0728">SH3 domain</keyword>
<feature type="domain" description="F-BAR" evidence="11">
    <location>
        <begin position="33"/>
        <end position="286"/>
    </location>
</feature>
<dbReference type="InterPro" id="IPR001060">
    <property type="entry name" value="FCH_dom"/>
</dbReference>
<dbReference type="Gene3D" id="2.30.30.40">
    <property type="entry name" value="SH3 Domains"/>
    <property type="match status" value="1"/>
</dbReference>
<dbReference type="Pfam" id="PF00018">
    <property type="entry name" value="SH3_1"/>
    <property type="match status" value="1"/>
</dbReference>
<dbReference type="PANTHER" id="PTHR23065">
    <property type="entry name" value="PROLINE-SERINE-THREONINE PHOSPHATASE INTERACTING PROTEIN 1"/>
    <property type="match status" value="1"/>
</dbReference>
<dbReference type="InterPro" id="IPR001452">
    <property type="entry name" value="SH3_domain"/>
</dbReference>
<evidence type="ECO:0000256" key="1">
    <source>
        <dbReference type="ARBA" id="ARBA00004245"/>
    </source>
</evidence>
<evidence type="ECO:0000259" key="11">
    <source>
        <dbReference type="PROSITE" id="PS51741"/>
    </source>
</evidence>
<feature type="region of interest" description="Disordered" evidence="9">
    <location>
        <begin position="347"/>
        <end position="458"/>
    </location>
</feature>
<dbReference type="SUPFAM" id="SSF103657">
    <property type="entry name" value="BAR/IMD domain-like"/>
    <property type="match status" value="3"/>
</dbReference>
<feature type="region of interest" description="Disordered" evidence="9">
    <location>
        <begin position="1037"/>
        <end position="1062"/>
    </location>
</feature>
<dbReference type="PROSITE" id="PS50002">
    <property type="entry name" value="SH3"/>
    <property type="match status" value="1"/>
</dbReference>
<dbReference type="SMART" id="SM00055">
    <property type="entry name" value="FCH"/>
    <property type="match status" value="2"/>
</dbReference>
<dbReference type="GO" id="GO:0120104">
    <property type="term" value="C:mitotic actomyosin contractile ring, proximal layer"/>
    <property type="evidence" value="ECO:0007669"/>
    <property type="project" value="TreeGrafter"/>
</dbReference>
<keyword evidence="7 8" id="KW-0175">Coiled coil</keyword>
<feature type="region of interest" description="Disordered" evidence="9">
    <location>
        <begin position="945"/>
        <end position="972"/>
    </location>
</feature>
<evidence type="ECO:0000256" key="3">
    <source>
        <dbReference type="ARBA" id="ARBA00022490"/>
    </source>
</evidence>
<dbReference type="STRING" id="231916.A0A409Y5Q1"/>
<evidence type="ECO:0000256" key="2">
    <source>
        <dbReference type="ARBA" id="ARBA00022443"/>
    </source>
</evidence>
<evidence type="ECO:0000259" key="10">
    <source>
        <dbReference type="PROSITE" id="PS50002"/>
    </source>
</evidence>
<keyword evidence="13" id="KW-1185">Reference proteome</keyword>
<dbReference type="Pfam" id="PF00611">
    <property type="entry name" value="FCH"/>
    <property type="match status" value="2"/>
</dbReference>
<dbReference type="PROSITE" id="PS51741">
    <property type="entry name" value="F_BAR"/>
    <property type="match status" value="1"/>
</dbReference>
<evidence type="ECO:0000256" key="8">
    <source>
        <dbReference type="SAM" id="Coils"/>
    </source>
</evidence>
<dbReference type="InParanoid" id="A0A409Y5Q1"/>
<organism evidence="12 13">
    <name type="scientific">Gymnopilus dilepis</name>
    <dbReference type="NCBI Taxonomy" id="231916"/>
    <lineage>
        <taxon>Eukaryota</taxon>
        <taxon>Fungi</taxon>
        <taxon>Dikarya</taxon>
        <taxon>Basidiomycota</taxon>
        <taxon>Agaricomycotina</taxon>
        <taxon>Agaricomycetes</taxon>
        <taxon>Agaricomycetidae</taxon>
        <taxon>Agaricales</taxon>
        <taxon>Agaricineae</taxon>
        <taxon>Hymenogastraceae</taxon>
        <taxon>Gymnopilus</taxon>
    </lineage>
</organism>
<evidence type="ECO:0000256" key="6">
    <source>
        <dbReference type="PROSITE-ProRule" id="PRU00192"/>
    </source>
</evidence>
<dbReference type="SUPFAM" id="SSF50044">
    <property type="entry name" value="SH3-domain"/>
    <property type="match status" value="1"/>
</dbReference>
<comment type="caution">
    <text evidence="12">The sequence shown here is derived from an EMBL/GenBank/DDBJ whole genome shotgun (WGS) entry which is preliminary data.</text>
</comment>
<feature type="domain" description="SH3" evidence="10">
    <location>
        <begin position="461"/>
        <end position="526"/>
    </location>
</feature>
<sequence>MAARAPQHSATSLARYATARQPDVDVFNGSSSRDYCNSFWGLGDSGPNLMFARMRGASKTTDELRNFWNERCIIEEEYASRLAKLAKSPIGGDEIGELRNSLDTLRIETEKLAENHLELAHQIRLDLEGPTAQFHQKQINHRRNVQAPLERKFKEKQVQESYVKKSREKYEADCMRINSYSQQATYMQGSDLQKVQQKLERTKQTMIGNERDYAKFTKDLTQLLQTWEKEFKDFCDSCQDLEEERIDFMKDIIWAYANDVSTICVADDQSCERIRTALDQLEPEKDVENFVHEYGTGNSISYPADFSPSNGLGEPQLPASPVIRTVDYQRVSRRPPVAYHSDAAALTHHRQDSVDQAGGSHHSANHVNGDTRSYDEISYTSRPSPPQTSPPNQPIPPVPETTATLAPAAPAATSSRSSPSPAPRNNRESQPLPMLPQGGSSRAPERPQTPPPPLPTQEGSRILFYVKALYDYTATIEEEFDFQAGDVIAVTATPDDGWWIERLILFSKVQILDGFGKSNLVSGDQATAAWGMERFRSPTMTALKPSGSRSPSQNVLGIAHRCLRRKSSRTYELLDPKKPGETISFDVGQVREIVLMDKRLREEDVVTSVPAGYAEFAARFNKYATGPERFATYTFVKQKPVISKEGIPIVWEHFLIDDSLVRSQSDLPSDYRPLHDVSSFDNVSAETAGELSASLSAYMRGASKTTDELTRFWAERGAIEIRYASSLAQLSEKPFGQHEPSEFRKAIDGFRLEVARQAMAHNTLAKQIAVDLEARCLELTLDQTAHLRDVCEPAIRRLQQEETSHDNSPVAGISAEWKKDYKNLRRLLNFRQFDSVRNRRETMPASRRNYFADDSAGRLAPIDSPSRSGEWNELLRSCEDMEANRSQFMKDLLAAYAEILSSIQAADRESYSNIIRTFDLFRAEDVLEDFAKNFVVGGRGILESHSRPPVSFGRSQAIPTQSSSTPPSIDPAVKAQRRSTMSAGLGRFSGPRPRPFSLRPSSRLIDTTTFAKSRPSSIHIATTDPFSQATHDVDVSRNLDHPRSRPPLPKLQTTNLQENRRW</sequence>
<dbReference type="Proteomes" id="UP000284706">
    <property type="component" value="Unassembled WGS sequence"/>
</dbReference>
<dbReference type="PANTHER" id="PTHR23065:SF7">
    <property type="entry name" value="NOSTRIN, ISOFORM H"/>
    <property type="match status" value="1"/>
</dbReference>
<evidence type="ECO:0000256" key="4">
    <source>
        <dbReference type="ARBA" id="ARBA00022553"/>
    </source>
</evidence>
<evidence type="ECO:0000256" key="9">
    <source>
        <dbReference type="SAM" id="MobiDB-lite"/>
    </source>
</evidence>
<keyword evidence="5" id="KW-0206">Cytoskeleton</keyword>